<protein>
    <recommendedName>
        <fullName evidence="3">Reverse transcriptase zinc-binding domain-containing protein</fullName>
    </recommendedName>
</protein>
<evidence type="ECO:0000313" key="1">
    <source>
        <dbReference type="EMBL" id="TEB31987.1"/>
    </source>
</evidence>
<evidence type="ECO:0000313" key="2">
    <source>
        <dbReference type="Proteomes" id="UP000298030"/>
    </source>
</evidence>
<accession>A0A4Y7TCT5</accession>
<name>A0A4Y7TCT5_COPMI</name>
<sequence length="186" mass="21064">MLRSVDGIKKVIEAVETSCARYLYDGLQSSRLPLLAGDVRPIDPSTIESVSALRKYLVSVKVPAHRNALSLLLNADHSLAVEQYRRKRYRDGSIIPANNRPCRYCPASTESELHALFECSGLESLVQRRGDFYQRVVDVFGSERLVERCSSDPLITFHYFLDHDDMGPILAKFVYDILAMFPLQLV</sequence>
<dbReference type="STRING" id="71717.A0A4Y7TCT5"/>
<dbReference type="Proteomes" id="UP000298030">
    <property type="component" value="Unassembled WGS sequence"/>
</dbReference>
<reference evidence="1 2" key="1">
    <citation type="journal article" date="2019" name="Nat. Ecol. Evol.">
        <title>Megaphylogeny resolves global patterns of mushroom evolution.</title>
        <authorList>
            <person name="Varga T."/>
            <person name="Krizsan K."/>
            <person name="Foldi C."/>
            <person name="Dima B."/>
            <person name="Sanchez-Garcia M."/>
            <person name="Sanchez-Ramirez S."/>
            <person name="Szollosi G.J."/>
            <person name="Szarkandi J.G."/>
            <person name="Papp V."/>
            <person name="Albert L."/>
            <person name="Andreopoulos W."/>
            <person name="Angelini C."/>
            <person name="Antonin V."/>
            <person name="Barry K.W."/>
            <person name="Bougher N.L."/>
            <person name="Buchanan P."/>
            <person name="Buyck B."/>
            <person name="Bense V."/>
            <person name="Catcheside P."/>
            <person name="Chovatia M."/>
            <person name="Cooper J."/>
            <person name="Damon W."/>
            <person name="Desjardin D."/>
            <person name="Finy P."/>
            <person name="Geml J."/>
            <person name="Haridas S."/>
            <person name="Hughes K."/>
            <person name="Justo A."/>
            <person name="Karasinski D."/>
            <person name="Kautmanova I."/>
            <person name="Kiss B."/>
            <person name="Kocsube S."/>
            <person name="Kotiranta H."/>
            <person name="LaButti K.M."/>
            <person name="Lechner B.E."/>
            <person name="Liimatainen K."/>
            <person name="Lipzen A."/>
            <person name="Lukacs Z."/>
            <person name="Mihaltcheva S."/>
            <person name="Morgado L.N."/>
            <person name="Niskanen T."/>
            <person name="Noordeloos M.E."/>
            <person name="Ohm R.A."/>
            <person name="Ortiz-Santana B."/>
            <person name="Ovrebo C."/>
            <person name="Racz N."/>
            <person name="Riley R."/>
            <person name="Savchenko A."/>
            <person name="Shiryaev A."/>
            <person name="Soop K."/>
            <person name="Spirin V."/>
            <person name="Szebenyi C."/>
            <person name="Tomsovsky M."/>
            <person name="Tulloss R.E."/>
            <person name="Uehling J."/>
            <person name="Grigoriev I.V."/>
            <person name="Vagvolgyi C."/>
            <person name="Papp T."/>
            <person name="Martin F.M."/>
            <person name="Miettinen O."/>
            <person name="Hibbett D.S."/>
            <person name="Nagy L.G."/>
        </authorList>
    </citation>
    <scope>NUCLEOTIDE SEQUENCE [LARGE SCALE GENOMIC DNA]</scope>
    <source>
        <strain evidence="1 2">FP101781</strain>
    </source>
</reference>
<dbReference type="AlphaFoldDB" id="A0A4Y7TCT5"/>
<dbReference type="OrthoDB" id="2971809at2759"/>
<evidence type="ECO:0008006" key="3">
    <source>
        <dbReference type="Google" id="ProtNLM"/>
    </source>
</evidence>
<organism evidence="1 2">
    <name type="scientific">Coprinellus micaceus</name>
    <name type="common">Glistening ink-cap mushroom</name>
    <name type="synonym">Coprinus micaceus</name>
    <dbReference type="NCBI Taxonomy" id="71717"/>
    <lineage>
        <taxon>Eukaryota</taxon>
        <taxon>Fungi</taxon>
        <taxon>Dikarya</taxon>
        <taxon>Basidiomycota</taxon>
        <taxon>Agaricomycotina</taxon>
        <taxon>Agaricomycetes</taxon>
        <taxon>Agaricomycetidae</taxon>
        <taxon>Agaricales</taxon>
        <taxon>Agaricineae</taxon>
        <taxon>Psathyrellaceae</taxon>
        <taxon>Coprinellus</taxon>
    </lineage>
</organism>
<keyword evidence="2" id="KW-1185">Reference proteome</keyword>
<comment type="caution">
    <text evidence="1">The sequence shown here is derived from an EMBL/GenBank/DDBJ whole genome shotgun (WGS) entry which is preliminary data.</text>
</comment>
<proteinExistence type="predicted"/>
<dbReference type="EMBL" id="QPFP01000017">
    <property type="protein sequence ID" value="TEB31987.1"/>
    <property type="molecule type" value="Genomic_DNA"/>
</dbReference>
<gene>
    <name evidence="1" type="ORF">FA13DRAFT_1791262</name>
</gene>